<keyword evidence="1" id="KW-0813">Transport</keyword>
<dbReference type="PANTHER" id="PTHR33269">
    <property type="entry name" value="NADH-UBIQUINONE OXIDOREDUCTASE CHAIN 6"/>
    <property type="match status" value="1"/>
</dbReference>
<dbReference type="EC" id="7.1.1.2" evidence="1"/>
<feature type="transmembrane region" description="Helical" evidence="1">
    <location>
        <begin position="143"/>
        <end position="164"/>
    </location>
</feature>
<dbReference type="PANTHER" id="PTHR33269:SF17">
    <property type="entry name" value="NADH-UBIQUINONE OXIDOREDUCTASE CHAIN 6"/>
    <property type="match status" value="1"/>
</dbReference>
<dbReference type="InterPro" id="IPR001457">
    <property type="entry name" value="NADH_UbQ/plastoQ_OxRdtase_su6"/>
</dbReference>
<dbReference type="Gene3D" id="1.20.120.1200">
    <property type="entry name" value="NADH-ubiquinone/plastoquinone oxidoreductase chain 6, subunit NuoJ"/>
    <property type="match status" value="1"/>
</dbReference>
<feature type="transmembrane region" description="Helical" evidence="1">
    <location>
        <begin position="56"/>
        <end position="77"/>
    </location>
</feature>
<feature type="transmembrane region" description="Helical" evidence="1">
    <location>
        <begin position="89"/>
        <end position="105"/>
    </location>
</feature>
<comment type="function">
    <text evidence="1">Core subunit of the mitochondrial membrane respiratory chain NADH dehydrogenase (Complex I) which catalyzes electron transfer from NADH through the respiratory chain, using ubiquinone as an electron acceptor. Essential for the catalytic activity and assembly of complex I.</text>
</comment>
<comment type="catalytic activity">
    <reaction evidence="1">
        <text>a ubiquinone + NADH + 5 H(+)(in) = a ubiquinol + NAD(+) + 4 H(+)(out)</text>
        <dbReference type="Rhea" id="RHEA:29091"/>
        <dbReference type="Rhea" id="RHEA-COMP:9565"/>
        <dbReference type="Rhea" id="RHEA-COMP:9566"/>
        <dbReference type="ChEBI" id="CHEBI:15378"/>
        <dbReference type="ChEBI" id="CHEBI:16389"/>
        <dbReference type="ChEBI" id="CHEBI:17976"/>
        <dbReference type="ChEBI" id="CHEBI:57540"/>
        <dbReference type="ChEBI" id="CHEBI:57945"/>
        <dbReference type="EC" id="7.1.1.2"/>
    </reaction>
</comment>
<feature type="transmembrane region" description="Helical" evidence="1">
    <location>
        <begin position="6"/>
        <end position="22"/>
    </location>
</feature>
<keyword evidence="1" id="KW-0830">Ubiquinone</keyword>
<proteinExistence type="inferred from homology"/>
<dbReference type="GeneID" id="3260104"/>
<name>Q3T4B8_ZANCU</name>
<dbReference type="GO" id="GO:0008137">
    <property type="term" value="F:NADH dehydrogenase (ubiquinone) activity"/>
    <property type="evidence" value="ECO:0007669"/>
    <property type="project" value="UniProtKB-UniRule"/>
</dbReference>
<dbReference type="Pfam" id="PF00499">
    <property type="entry name" value="Oxidored_q3"/>
    <property type="match status" value="1"/>
</dbReference>
<evidence type="ECO:0000256" key="1">
    <source>
        <dbReference type="RuleBase" id="RU004430"/>
    </source>
</evidence>
<keyword evidence="1" id="KW-0249">Electron transport</keyword>
<evidence type="ECO:0000313" key="2">
    <source>
        <dbReference type="EMBL" id="AAW49496.1"/>
    </source>
</evidence>
<reference evidence="2" key="1">
    <citation type="journal article" date="2005" name="Nucleic Acids Res.">
        <title>Comparative mitochondrial genomics in zygomycetes: bacteria-like RNase P RNAs, mobile elements, and a close source of the group I intron invasion in angiosperms.</title>
        <authorList>
            <person name="Seif E."/>
            <person name="Leigh J."/>
            <person name="Liu Y."/>
            <person name="Roewer I."/>
            <person name="Forget L."/>
            <person name="Lang B.F."/>
        </authorList>
    </citation>
    <scope>NUCLEOTIDE SEQUENCE</scope>
    <source>
        <strain evidence="2">18-3</strain>
    </source>
</reference>
<geneLocation type="mitochondrion" evidence="2"/>
<keyword evidence="1 2" id="KW-0496">Mitochondrion</keyword>
<organism evidence="2">
    <name type="scientific">Zancudomyces culisetae</name>
    <name type="common">Gut fungus</name>
    <name type="synonym">Smittium culisetae</name>
    <dbReference type="NCBI Taxonomy" id="1213189"/>
    <lineage>
        <taxon>Eukaryota</taxon>
        <taxon>Fungi</taxon>
        <taxon>Fungi incertae sedis</taxon>
        <taxon>Zoopagomycota</taxon>
        <taxon>Kickxellomycotina</taxon>
        <taxon>Harpellomycetes</taxon>
        <taxon>Harpellales</taxon>
        <taxon>Legeriomycetaceae</taxon>
        <taxon>Zancudomyces</taxon>
    </lineage>
</organism>
<dbReference type="InterPro" id="IPR042106">
    <property type="entry name" value="Nuo/plastoQ_OxRdtase_6_NuoJ"/>
</dbReference>
<dbReference type="AlphaFoldDB" id="Q3T4B8"/>
<keyword evidence="1" id="KW-0679">Respiratory chain</keyword>
<keyword evidence="1" id="KW-1133">Transmembrane helix</keyword>
<accession>Q3T4B8</accession>
<keyword evidence="1" id="KW-0472">Membrane</keyword>
<dbReference type="GO" id="GO:0031966">
    <property type="term" value="C:mitochondrial membrane"/>
    <property type="evidence" value="ECO:0007669"/>
    <property type="project" value="UniProtKB-SubCell"/>
</dbReference>
<protein>
    <recommendedName>
        <fullName evidence="1">NADH-ubiquinone oxidoreductase chain 6</fullName>
        <ecNumber evidence="1">7.1.1.2</ecNumber>
    </recommendedName>
</protein>
<comment type="similarity">
    <text evidence="1">Belongs to the complex I subunit 6 family.</text>
</comment>
<dbReference type="EMBL" id="AY863213">
    <property type="protein sequence ID" value="AAW49496.1"/>
    <property type="molecule type" value="Genomic_DNA"/>
</dbReference>
<gene>
    <name evidence="2" type="primary">nad6</name>
</gene>
<sequence>MIITPFINILIFIFGLLIFLFINPIYSVLSLISVFILTGILFIFYGLTFIGLSYFIIYVGAISILFIFAIMMLETDFPSTIKYLDLKKDIPLITGILCILIYYYLDLSYINNNKNIISGINNIYFYSSNIKLIGYCLYTTHCLWLILISFILLLAMIGPIILCLKMNKNY</sequence>
<feature type="transmembrane region" description="Helical" evidence="1">
    <location>
        <begin position="29"/>
        <end position="50"/>
    </location>
</feature>
<comment type="subcellular location">
    <subcellularLocation>
        <location evidence="1">Mitochondrion membrane</location>
        <topology evidence="1">Multi-pass membrane protein</topology>
    </subcellularLocation>
</comment>
<keyword evidence="1" id="KW-1278">Translocase</keyword>
<keyword evidence="1" id="KW-0812">Transmembrane</keyword>
<dbReference type="RefSeq" id="YP_203329.1">
    <property type="nucleotide sequence ID" value="NC_006837.1"/>
</dbReference>
<keyword evidence="1" id="KW-0520">NAD</keyword>